<dbReference type="EMBL" id="JARIHO010000014">
    <property type="protein sequence ID" value="KAJ7350688.1"/>
    <property type="molecule type" value="Genomic_DNA"/>
</dbReference>
<proteinExistence type="predicted"/>
<organism evidence="1 2">
    <name type="scientific">Mycena albidolilacea</name>
    <dbReference type="NCBI Taxonomy" id="1033008"/>
    <lineage>
        <taxon>Eukaryota</taxon>
        <taxon>Fungi</taxon>
        <taxon>Dikarya</taxon>
        <taxon>Basidiomycota</taxon>
        <taxon>Agaricomycotina</taxon>
        <taxon>Agaricomycetes</taxon>
        <taxon>Agaricomycetidae</taxon>
        <taxon>Agaricales</taxon>
        <taxon>Marasmiineae</taxon>
        <taxon>Mycenaceae</taxon>
        <taxon>Mycena</taxon>
    </lineage>
</organism>
<accession>A0AAD7A7J7</accession>
<evidence type="ECO:0000313" key="2">
    <source>
        <dbReference type="Proteomes" id="UP001218218"/>
    </source>
</evidence>
<dbReference type="Proteomes" id="UP001218218">
    <property type="component" value="Unassembled WGS sequence"/>
</dbReference>
<comment type="caution">
    <text evidence="1">The sequence shown here is derived from an EMBL/GenBank/DDBJ whole genome shotgun (WGS) entry which is preliminary data.</text>
</comment>
<evidence type="ECO:0008006" key="3">
    <source>
        <dbReference type="Google" id="ProtNLM"/>
    </source>
</evidence>
<reference evidence="1" key="1">
    <citation type="submission" date="2023-03" db="EMBL/GenBank/DDBJ databases">
        <title>Massive genome expansion in bonnet fungi (Mycena s.s.) driven by repeated elements and novel gene families across ecological guilds.</title>
        <authorList>
            <consortium name="Lawrence Berkeley National Laboratory"/>
            <person name="Harder C.B."/>
            <person name="Miyauchi S."/>
            <person name="Viragh M."/>
            <person name="Kuo A."/>
            <person name="Thoen E."/>
            <person name="Andreopoulos B."/>
            <person name="Lu D."/>
            <person name="Skrede I."/>
            <person name="Drula E."/>
            <person name="Henrissat B."/>
            <person name="Morin E."/>
            <person name="Kohler A."/>
            <person name="Barry K."/>
            <person name="LaButti K."/>
            <person name="Morin E."/>
            <person name="Salamov A."/>
            <person name="Lipzen A."/>
            <person name="Mereny Z."/>
            <person name="Hegedus B."/>
            <person name="Baldrian P."/>
            <person name="Stursova M."/>
            <person name="Weitz H."/>
            <person name="Taylor A."/>
            <person name="Grigoriev I.V."/>
            <person name="Nagy L.G."/>
            <person name="Martin F."/>
            <person name="Kauserud H."/>
        </authorList>
    </citation>
    <scope>NUCLEOTIDE SEQUENCE</scope>
    <source>
        <strain evidence="1">CBHHK002</strain>
    </source>
</reference>
<evidence type="ECO:0000313" key="1">
    <source>
        <dbReference type="EMBL" id="KAJ7350688.1"/>
    </source>
</evidence>
<sequence length="380" mass="41172">MPALQNIISTLPHELLGEIFTSSAAGFPHAPIVLGAVSRLFRHVAYTTPSAWSHLELSDANGGGKAALWFKLSKAHDVDVQIDIKARVGRPQHGVEDATAKAPTAVETLQFHTHRIPSLCIRTDTQAEARAALAAIYSDVHPTSIGLRSLRISSAATPVTSDALLAFPAIPSLIDLESTNIPLSALLSLDLRNVQSLRVVQPLLSPPIAIEDIVELGCAAPSLRRLHVEGRIAEPTTGVAVEQCFLPHLSELHLRANNIIALLDRFIVPALRQLHISDFDGKRANASAEMGVGLHRLLVRMELGKGDVKSNELRVLEVAGVKVEQSDAAWQRCMQRMKLEVFNVDSPGERSQEAIAKVETCPQEPRTRPIEAGFGFGFGF</sequence>
<dbReference type="AlphaFoldDB" id="A0AAD7A7J7"/>
<protein>
    <recommendedName>
        <fullName evidence="3">F-box domain-containing protein</fullName>
    </recommendedName>
</protein>
<gene>
    <name evidence="1" type="ORF">DFH08DRAFT_862143</name>
</gene>
<keyword evidence="2" id="KW-1185">Reference proteome</keyword>
<dbReference type="SUPFAM" id="SSF52047">
    <property type="entry name" value="RNI-like"/>
    <property type="match status" value="1"/>
</dbReference>
<name>A0AAD7A7J7_9AGAR</name>